<dbReference type="Pfam" id="PF07714">
    <property type="entry name" value="PK_Tyr_Ser-Thr"/>
    <property type="match status" value="1"/>
</dbReference>
<feature type="domain" description="Ig-like" evidence="30">
    <location>
        <begin position="203"/>
        <end position="295"/>
    </location>
</feature>
<dbReference type="InterPro" id="IPR000719">
    <property type="entry name" value="Prot_kinase_dom"/>
</dbReference>
<evidence type="ECO:0000256" key="4">
    <source>
        <dbReference type="ARBA" id="ARBA00022553"/>
    </source>
</evidence>
<feature type="signal peptide" evidence="28">
    <location>
        <begin position="1"/>
        <end position="17"/>
    </location>
</feature>
<feature type="domain" description="Protein kinase" evidence="29">
    <location>
        <begin position="544"/>
        <end position="857"/>
    </location>
</feature>
<feature type="binding site" evidence="21">
    <location>
        <position position="725"/>
    </location>
    <ligand>
        <name>ATP</name>
        <dbReference type="ChEBI" id="CHEBI:30616"/>
    </ligand>
</feature>
<keyword evidence="10 21" id="KW-0067">ATP-binding</keyword>
<keyword evidence="15 24" id="KW-1015">Disulfide bond</keyword>
<evidence type="ECO:0000256" key="18">
    <source>
        <dbReference type="ARBA" id="ARBA00023319"/>
    </source>
</evidence>
<feature type="chain" id="PRO_5043803804" description="receptor protein-tyrosine kinase" evidence="28">
    <location>
        <begin position="18"/>
        <end position="886"/>
    </location>
</feature>
<proteinExistence type="inferred from homology"/>
<evidence type="ECO:0000256" key="20">
    <source>
        <dbReference type="PIRSR" id="PIRSR000615-1"/>
    </source>
</evidence>
<dbReference type="PROSITE" id="PS00107">
    <property type="entry name" value="PROTEIN_KINASE_ATP"/>
    <property type="match status" value="1"/>
</dbReference>
<evidence type="ECO:0000313" key="32">
    <source>
        <dbReference type="Proteomes" id="UP001501920"/>
    </source>
</evidence>
<evidence type="ECO:0000256" key="11">
    <source>
        <dbReference type="ARBA" id="ARBA00022843"/>
    </source>
</evidence>
<dbReference type="PANTHER" id="PTHR24416">
    <property type="entry name" value="TYROSINE-PROTEIN KINASE RECEPTOR"/>
    <property type="match status" value="1"/>
</dbReference>
<evidence type="ECO:0000256" key="10">
    <source>
        <dbReference type="ARBA" id="ARBA00022840"/>
    </source>
</evidence>
<dbReference type="GO" id="GO:0007169">
    <property type="term" value="P:cell surface receptor protein tyrosine kinase signaling pathway"/>
    <property type="evidence" value="ECO:0007669"/>
    <property type="project" value="InterPro"/>
</dbReference>
<evidence type="ECO:0000256" key="12">
    <source>
        <dbReference type="ARBA" id="ARBA00022989"/>
    </source>
</evidence>
<dbReference type="InterPro" id="IPR050122">
    <property type="entry name" value="RTK"/>
</dbReference>
<keyword evidence="12 27" id="KW-1133">Transmembrane helix</keyword>
<feature type="active site" description="Proton acceptor" evidence="20">
    <location>
        <position position="721"/>
    </location>
</feature>
<comment type="subcellular location">
    <subcellularLocation>
        <location evidence="1">Cell membrane</location>
        <topology evidence="1">Single-pass type I membrane protein</topology>
    </subcellularLocation>
    <subcellularLocation>
        <location evidence="26">Membrane</location>
        <topology evidence="26">Single-pass type I membrane protein</topology>
    </subcellularLocation>
</comment>
<evidence type="ECO:0000256" key="13">
    <source>
        <dbReference type="ARBA" id="ARBA00023136"/>
    </source>
</evidence>
<dbReference type="GO" id="GO:0019955">
    <property type="term" value="F:cytokine binding"/>
    <property type="evidence" value="ECO:0007669"/>
    <property type="project" value="InterPro"/>
</dbReference>
<dbReference type="PANTHER" id="PTHR24416:SF47">
    <property type="entry name" value="MACROPHAGE COLONY-STIMULATING FACTOR 1 RECEPTOR"/>
    <property type="match status" value="1"/>
</dbReference>
<dbReference type="InterPro" id="IPR017441">
    <property type="entry name" value="Protein_kinase_ATP_BS"/>
</dbReference>
<evidence type="ECO:0000256" key="26">
    <source>
        <dbReference type="RuleBase" id="RU000311"/>
    </source>
</evidence>
<sequence length="886" mass="99690">MLPFALLLALLPFTVRAGLDVPEIRLNSSMLKKTEVVLLPGTHFSLSCLGQAKVVWRTRVNNIIRKSRNILTVNSATADHTGTYRCSYENHTELFSELHIFVKDPAKFFTRSLTRVIVEREGSSCLLDCRPTDPKATAFSLRSADGSPVHPKLNYTADPRQGILIRDLQPSYSGDYTCSVSVNETERLSTVYSIVVQERVRPPSVFIEMDEYVRIAGETLQITCYTMNQDHTYVVTWHDSSNKMLNGTETVSRSQDLVHIKSVLTIPEVSVSDTGNLTCTGRNRYEENSSTISLTVVDKPYIHLTPVLKLRGRQFGADVDVMEGELLELSVEIDAHPPIQEKWWNFPLTFLFNSYRNVTSLLLRGIRADESGQYIFSARSSSVNVSTRFKIHVYQKPSVVVKMKNGTLTCISTGFPKPTIRWQQCEEFQSTYVLFIYLVSVLSKSNVTGNIVECVAVNSVGENPNKTLEEWGSKMFTTLLSGGSVITALLLVLLGICVYKCKQKPRYEIRWKIIEANDGNNYTYIDPTQLPYNNTRWEFPRDRLTFGQVLGAGAFGKVVEAAAYGLDKDEHVTRVAVKMLKSSALSEEKEALMSELKILSHLGQHANIVNLLGACTQGGPVLLITEYCCHGDLLNFLRRRAELFFSSVLQEPGSPNIYKNLSDHRSQIGRHSVNSYQDMSGSCGGEEVDAQMLDLDDLVRFSTQVAQGLEFLASKNCIHRDVAARNVLVTDCFVAKICDFGLARDIMNDLNYVVRGNARLPVKWMSPESIFECIYTVQSDVWSYGILLWEIFSLGRSPYPDVAVDARFYKMIKAGYHMAQPDFAPPEMYTIMKKCWSLEPTLRPTFGKIVQLIAKLLPESSDQVRNIKKHQLHTTQTLNPNSTPQP</sequence>
<evidence type="ECO:0000259" key="30">
    <source>
        <dbReference type="PROSITE" id="PS50835"/>
    </source>
</evidence>
<evidence type="ECO:0000256" key="28">
    <source>
        <dbReference type="SAM" id="SignalP"/>
    </source>
</evidence>
<dbReference type="SMART" id="SM00408">
    <property type="entry name" value="IGc2"/>
    <property type="match status" value="3"/>
</dbReference>
<dbReference type="InterPro" id="IPR001824">
    <property type="entry name" value="Tyr_kinase_rcpt_3_CS"/>
</dbReference>
<keyword evidence="13 27" id="KW-0472">Membrane</keyword>
<feature type="domain" description="Ig-like" evidence="30">
    <location>
        <begin position="22"/>
        <end position="96"/>
    </location>
</feature>
<dbReference type="FunFam" id="1.10.510.10:FF:000140">
    <property type="entry name" value="Platelet-derived growth factor receptor beta"/>
    <property type="match status" value="1"/>
</dbReference>
<dbReference type="PRINTS" id="PR01832">
    <property type="entry name" value="VEGFRECEPTOR"/>
</dbReference>
<dbReference type="InterPro" id="IPR011009">
    <property type="entry name" value="Kinase-like_dom_sf"/>
</dbReference>
<dbReference type="GO" id="GO:0030335">
    <property type="term" value="P:positive regulation of cell migration"/>
    <property type="evidence" value="ECO:0007669"/>
    <property type="project" value="TreeGrafter"/>
</dbReference>
<dbReference type="FunFam" id="3.30.200.20:FF:000025">
    <property type="entry name" value="Platelet-derived growth factor receptor alpha"/>
    <property type="match status" value="1"/>
</dbReference>
<keyword evidence="22" id="KW-0460">Magnesium</keyword>
<dbReference type="GO" id="GO:1990682">
    <property type="term" value="C:CSF1-CSF1R complex"/>
    <property type="evidence" value="ECO:0007669"/>
    <property type="project" value="TreeGrafter"/>
</dbReference>
<evidence type="ECO:0000256" key="8">
    <source>
        <dbReference type="ARBA" id="ARBA00022741"/>
    </source>
</evidence>
<evidence type="ECO:0000256" key="1">
    <source>
        <dbReference type="ARBA" id="ARBA00004251"/>
    </source>
</evidence>
<feature type="binding site" evidence="22">
    <location>
        <position position="522"/>
    </location>
    <ligand>
        <name>Mg(2+)</name>
        <dbReference type="ChEBI" id="CHEBI:18420"/>
    </ligand>
</feature>
<reference evidence="31" key="2">
    <citation type="submission" date="2025-08" db="UniProtKB">
        <authorList>
            <consortium name="Ensembl"/>
        </authorList>
    </citation>
    <scope>IDENTIFICATION</scope>
</reference>
<feature type="binding site" evidence="21">
    <location>
        <begin position="551"/>
        <end position="558"/>
    </location>
    <ligand>
        <name>ATP</name>
        <dbReference type="ChEBI" id="CHEBI:30616"/>
    </ligand>
</feature>
<feature type="binding site" evidence="22">
    <location>
        <position position="726"/>
    </location>
    <ligand>
        <name>Mg(2+)</name>
        <dbReference type="ChEBI" id="CHEBI:18420"/>
    </ligand>
</feature>
<keyword evidence="4" id="KW-0597">Phosphoprotein</keyword>
<dbReference type="AlphaFoldDB" id="A0AAR2IH46"/>
<keyword evidence="32" id="KW-1185">Reference proteome</keyword>
<keyword evidence="28" id="KW-0732">Signal</keyword>
<keyword evidence="17" id="KW-0325">Glycoprotein</keyword>
<name>A0AAR2IH46_PYGNA</name>
<dbReference type="InterPro" id="IPR003599">
    <property type="entry name" value="Ig_sub"/>
</dbReference>
<dbReference type="Gene3D" id="2.60.40.10">
    <property type="entry name" value="Immunoglobulins"/>
    <property type="match status" value="5"/>
</dbReference>
<dbReference type="GO" id="GO:0005011">
    <property type="term" value="F:macrophage colony-stimulating factor receptor activity"/>
    <property type="evidence" value="ECO:0007669"/>
    <property type="project" value="TreeGrafter"/>
</dbReference>
<dbReference type="PROSITE" id="PS50835">
    <property type="entry name" value="IG_LIKE"/>
    <property type="match status" value="2"/>
</dbReference>
<dbReference type="InterPro" id="IPR013783">
    <property type="entry name" value="Ig-like_fold"/>
</dbReference>
<organism evidence="31 32">
    <name type="scientific">Pygocentrus nattereri</name>
    <name type="common">Red-bellied piranha</name>
    <dbReference type="NCBI Taxonomy" id="42514"/>
    <lineage>
        <taxon>Eukaryota</taxon>
        <taxon>Metazoa</taxon>
        <taxon>Chordata</taxon>
        <taxon>Craniata</taxon>
        <taxon>Vertebrata</taxon>
        <taxon>Euteleostomi</taxon>
        <taxon>Actinopterygii</taxon>
        <taxon>Neopterygii</taxon>
        <taxon>Teleostei</taxon>
        <taxon>Ostariophysi</taxon>
        <taxon>Characiformes</taxon>
        <taxon>Characoidei</taxon>
        <taxon>Pygocentrus</taxon>
    </lineage>
</organism>
<dbReference type="InterPro" id="IPR003598">
    <property type="entry name" value="Ig_sub2"/>
</dbReference>
<keyword evidence="8 21" id="KW-0547">Nucleotide-binding</keyword>
<feature type="disulfide bond" evidence="24">
    <location>
        <begin position="48"/>
        <end position="86"/>
    </location>
</feature>
<dbReference type="PROSITE" id="PS50011">
    <property type="entry name" value="PROTEIN_KINASE_DOM"/>
    <property type="match status" value="1"/>
</dbReference>
<dbReference type="InterPro" id="IPR030658">
    <property type="entry name" value="CSF-1_receptor"/>
</dbReference>
<evidence type="ECO:0000256" key="17">
    <source>
        <dbReference type="ARBA" id="ARBA00023180"/>
    </source>
</evidence>
<feature type="disulfide bond" evidence="24">
    <location>
        <begin position="410"/>
        <end position="454"/>
    </location>
</feature>
<dbReference type="InterPro" id="IPR001245">
    <property type="entry name" value="Ser-Thr/Tyr_kinase_cat_dom"/>
</dbReference>
<dbReference type="EC" id="2.7.10.1" evidence="2"/>
<dbReference type="SUPFAM" id="SSF48726">
    <property type="entry name" value="Immunoglobulin"/>
    <property type="match status" value="5"/>
</dbReference>
<dbReference type="PIRSF" id="PIRSF500947">
    <property type="entry name" value="CSF-1_receptor"/>
    <property type="match status" value="1"/>
</dbReference>
<keyword evidence="9" id="KW-0418">Kinase</keyword>
<dbReference type="Pfam" id="PF13927">
    <property type="entry name" value="Ig_3"/>
    <property type="match status" value="1"/>
</dbReference>
<evidence type="ECO:0000256" key="22">
    <source>
        <dbReference type="PIRSR" id="PIRSR000615-3"/>
    </source>
</evidence>
<accession>A0AAR2IH46</accession>
<keyword evidence="3" id="KW-1003">Cell membrane</keyword>
<evidence type="ECO:0000256" key="6">
    <source>
        <dbReference type="ARBA" id="ARBA00022692"/>
    </source>
</evidence>
<dbReference type="InterPro" id="IPR007110">
    <property type="entry name" value="Ig-like_dom"/>
</dbReference>
<dbReference type="GO" id="GO:0005524">
    <property type="term" value="F:ATP binding"/>
    <property type="evidence" value="ECO:0007669"/>
    <property type="project" value="UniProtKB-UniRule"/>
</dbReference>
<reference evidence="31 32" key="1">
    <citation type="submission" date="2020-10" db="EMBL/GenBank/DDBJ databases">
        <title>Pygocentrus nattereri (red-bellied piranha) genome, fPygNat1, primary haplotype.</title>
        <authorList>
            <person name="Myers G."/>
            <person name="Meyer A."/>
            <person name="Karagic N."/>
            <person name="Pippel M."/>
            <person name="Winkler S."/>
            <person name="Tracey A."/>
            <person name="Wood J."/>
            <person name="Formenti G."/>
            <person name="Howe K."/>
            <person name="Fedrigo O."/>
            <person name="Jarvis E.D."/>
        </authorList>
    </citation>
    <scope>NUCLEOTIDE SEQUENCE [LARGE SCALE GENOMIC DNA]</scope>
</reference>
<reference evidence="31" key="3">
    <citation type="submission" date="2025-09" db="UniProtKB">
        <authorList>
            <consortium name="Ensembl"/>
        </authorList>
    </citation>
    <scope>IDENTIFICATION</scope>
</reference>
<dbReference type="SMART" id="SM00409">
    <property type="entry name" value="IG"/>
    <property type="match status" value="4"/>
</dbReference>
<dbReference type="InterPro" id="IPR036179">
    <property type="entry name" value="Ig-like_dom_sf"/>
</dbReference>
<dbReference type="GO" id="GO:0030316">
    <property type="term" value="P:osteoclast differentiation"/>
    <property type="evidence" value="ECO:0007669"/>
    <property type="project" value="TreeGrafter"/>
</dbReference>
<comment type="catalytic activity">
    <reaction evidence="19">
        <text>L-tyrosyl-[protein] + ATP = O-phospho-L-tyrosyl-[protein] + ADP + H(+)</text>
        <dbReference type="Rhea" id="RHEA:10596"/>
        <dbReference type="Rhea" id="RHEA-COMP:10136"/>
        <dbReference type="Rhea" id="RHEA-COMP:20101"/>
        <dbReference type="ChEBI" id="CHEBI:15378"/>
        <dbReference type="ChEBI" id="CHEBI:30616"/>
        <dbReference type="ChEBI" id="CHEBI:46858"/>
        <dbReference type="ChEBI" id="CHEBI:61978"/>
        <dbReference type="ChEBI" id="CHEBI:456216"/>
        <dbReference type="EC" id="2.7.10.1"/>
    </reaction>
</comment>
<evidence type="ECO:0000256" key="23">
    <source>
        <dbReference type="PIRSR" id="PIRSR500947-51"/>
    </source>
</evidence>
<dbReference type="PIRSF" id="PIRSF000615">
    <property type="entry name" value="TyrPK_CSF1-R"/>
    <property type="match status" value="1"/>
</dbReference>
<dbReference type="PROSITE" id="PS00109">
    <property type="entry name" value="PROTEIN_KINASE_TYR"/>
    <property type="match status" value="1"/>
</dbReference>
<feature type="transmembrane region" description="Helical" evidence="27">
    <location>
        <begin position="475"/>
        <end position="499"/>
    </location>
</feature>
<dbReference type="Gene3D" id="3.30.200.20">
    <property type="entry name" value="Phosphorylase Kinase, domain 1"/>
    <property type="match status" value="1"/>
</dbReference>
<dbReference type="SMART" id="SM00219">
    <property type="entry name" value="TyrKc"/>
    <property type="match status" value="1"/>
</dbReference>
<keyword evidence="22" id="KW-0479">Metal-binding</keyword>
<dbReference type="Pfam" id="PF13895">
    <property type="entry name" value="Ig_2"/>
    <property type="match status" value="1"/>
</dbReference>
<dbReference type="GeneTree" id="ENSGT00940000155506"/>
<keyword evidence="18 26" id="KW-0393">Immunoglobulin domain</keyword>
<dbReference type="GO" id="GO:0019838">
    <property type="term" value="F:growth factor binding"/>
    <property type="evidence" value="ECO:0007669"/>
    <property type="project" value="TreeGrafter"/>
</dbReference>
<dbReference type="Ensembl" id="ENSPNAT00000047886.1">
    <property type="protein sequence ID" value="ENSPNAP00000038515.1"/>
    <property type="gene ID" value="ENSPNAG00000020846.2"/>
</dbReference>
<dbReference type="InterPro" id="IPR008266">
    <property type="entry name" value="Tyr_kinase_AS"/>
</dbReference>
<keyword evidence="7" id="KW-0677">Repeat</keyword>
<keyword evidence="14" id="KW-0829">Tyrosine-protein kinase</keyword>
<feature type="disulfide bond" evidence="24">
    <location>
        <begin position="129"/>
        <end position="178"/>
    </location>
</feature>
<evidence type="ECO:0000256" key="21">
    <source>
        <dbReference type="PIRSR" id="PIRSR000615-2"/>
    </source>
</evidence>
<keyword evidence="11" id="KW-0832">Ubl conjugation</keyword>
<dbReference type="GO" id="GO:0043408">
    <property type="term" value="P:regulation of MAPK cascade"/>
    <property type="evidence" value="ECO:0007669"/>
    <property type="project" value="TreeGrafter"/>
</dbReference>
<evidence type="ECO:0000256" key="7">
    <source>
        <dbReference type="ARBA" id="ARBA00022737"/>
    </source>
</evidence>
<dbReference type="Proteomes" id="UP001501920">
    <property type="component" value="Chromosome 16"/>
</dbReference>
<evidence type="ECO:0000256" key="15">
    <source>
        <dbReference type="ARBA" id="ARBA00023157"/>
    </source>
</evidence>
<evidence type="ECO:0000256" key="25">
    <source>
        <dbReference type="PROSITE-ProRule" id="PRU10141"/>
    </source>
</evidence>
<evidence type="ECO:0000313" key="31">
    <source>
        <dbReference type="Ensembl" id="ENSPNAP00000038515.1"/>
    </source>
</evidence>
<comment type="similarity">
    <text evidence="26">Belongs to the protein kinase superfamily. Tyr protein kinase family. CSF-1/PDGF receptor subfamily.</text>
</comment>
<keyword evidence="16 26" id="KW-0675">Receptor</keyword>
<dbReference type="PROSITE" id="PS00240">
    <property type="entry name" value="RECEPTOR_TYR_KIN_III"/>
    <property type="match status" value="1"/>
</dbReference>
<keyword evidence="5" id="KW-0808">Transferase</keyword>
<dbReference type="GO" id="GO:0005886">
    <property type="term" value="C:plasma membrane"/>
    <property type="evidence" value="ECO:0007669"/>
    <property type="project" value="UniProtKB-SubCell"/>
</dbReference>
<evidence type="ECO:0000256" key="14">
    <source>
        <dbReference type="ARBA" id="ARBA00023137"/>
    </source>
</evidence>
<dbReference type="GO" id="GO:0001667">
    <property type="term" value="P:ameboidal-type cell migration"/>
    <property type="evidence" value="ECO:0007669"/>
    <property type="project" value="UniProtKB-ARBA"/>
</dbReference>
<evidence type="ECO:0000256" key="27">
    <source>
        <dbReference type="SAM" id="Phobius"/>
    </source>
</evidence>
<evidence type="ECO:0000256" key="24">
    <source>
        <dbReference type="PIRSR" id="PIRSR500947-52"/>
    </source>
</evidence>
<feature type="binding site" evidence="23">
    <location>
        <begin position="550"/>
        <end position="558"/>
    </location>
    <ligand>
        <name>ATP</name>
        <dbReference type="ChEBI" id="CHEBI:30616"/>
    </ligand>
</feature>
<dbReference type="InterPro" id="IPR020635">
    <property type="entry name" value="Tyr_kinase_cat_dom"/>
</dbReference>
<dbReference type="GO" id="GO:0043235">
    <property type="term" value="C:receptor complex"/>
    <property type="evidence" value="ECO:0007669"/>
    <property type="project" value="TreeGrafter"/>
</dbReference>
<protein>
    <recommendedName>
        <fullName evidence="2">receptor protein-tyrosine kinase</fullName>
        <ecNumber evidence="2">2.7.10.1</ecNumber>
    </recommendedName>
</protein>
<evidence type="ECO:0000256" key="9">
    <source>
        <dbReference type="ARBA" id="ARBA00022777"/>
    </source>
</evidence>
<evidence type="ECO:0000256" key="5">
    <source>
        <dbReference type="ARBA" id="ARBA00022679"/>
    </source>
</evidence>
<feature type="disulfide bond" evidence="24">
    <location>
        <begin position="224"/>
        <end position="279"/>
    </location>
</feature>
<dbReference type="GO" id="GO:0046872">
    <property type="term" value="F:metal ion binding"/>
    <property type="evidence" value="ECO:0007669"/>
    <property type="project" value="UniProtKB-KW"/>
</dbReference>
<evidence type="ECO:0000256" key="19">
    <source>
        <dbReference type="ARBA" id="ARBA00051243"/>
    </source>
</evidence>
<evidence type="ECO:0000256" key="3">
    <source>
        <dbReference type="ARBA" id="ARBA00022475"/>
    </source>
</evidence>
<dbReference type="SUPFAM" id="SSF56112">
    <property type="entry name" value="Protein kinase-like (PK-like)"/>
    <property type="match status" value="1"/>
</dbReference>
<evidence type="ECO:0000256" key="2">
    <source>
        <dbReference type="ARBA" id="ARBA00011902"/>
    </source>
</evidence>
<dbReference type="Gene3D" id="1.10.510.10">
    <property type="entry name" value="Transferase(Phosphotransferase) domain 1"/>
    <property type="match status" value="1"/>
</dbReference>
<evidence type="ECO:0000256" key="16">
    <source>
        <dbReference type="ARBA" id="ARBA00023170"/>
    </source>
</evidence>
<feature type="binding site" evidence="21">
    <location>
        <begin position="626"/>
        <end position="632"/>
    </location>
    <ligand>
        <name>ATP</name>
        <dbReference type="ChEBI" id="CHEBI:30616"/>
    </ligand>
</feature>
<evidence type="ECO:0000259" key="29">
    <source>
        <dbReference type="PROSITE" id="PS50011"/>
    </source>
</evidence>
<feature type="binding site" evidence="21 25">
    <location>
        <position position="578"/>
    </location>
    <ligand>
        <name>ATP</name>
        <dbReference type="ChEBI" id="CHEBI:30616"/>
    </ligand>
</feature>
<feature type="binding site" evidence="22">
    <location>
        <position position="739"/>
    </location>
    <ligand>
        <name>Mg(2+)</name>
        <dbReference type="ChEBI" id="CHEBI:18420"/>
    </ligand>
</feature>
<keyword evidence="6 26" id="KW-0812">Transmembrane</keyword>